<keyword evidence="3" id="KW-1185">Reference proteome</keyword>
<evidence type="ECO:0000256" key="1">
    <source>
        <dbReference type="SAM" id="SignalP"/>
    </source>
</evidence>
<sequence>MRATMTGLAFLLAGMGMAAMAQVGPTASGSDLHARDTYFRASWKSTCSVPGGPSSIAFTSAGGDATEDDMQVVASWPDGSTTHLGLTPGLFPQSSGFAGGSGGCEGIGVTLPRQDQMLLWIERDERPARSRMALVLLDTSQRRVLDVVNDAGNELWGDEPCLSKAQPGLYEAVLVGAYQDRGPTAEPLPLPRIMRIEVIGNRLRLTWGDWLTRSHRKGKCFDA</sequence>
<dbReference type="RefSeq" id="WP_131408248.1">
    <property type="nucleotide sequence ID" value="NZ_SJTG01000002.1"/>
</dbReference>
<accession>A0A4V6N9Z6</accession>
<reference evidence="2 3" key="1">
    <citation type="submission" date="2019-02" db="EMBL/GenBank/DDBJ databases">
        <title>Dyella amyloliquefaciens sp. nov., isolated from forest soil.</title>
        <authorList>
            <person name="Gao Z.-H."/>
            <person name="Qiu L.-H."/>
        </authorList>
    </citation>
    <scope>NUCLEOTIDE SEQUENCE [LARGE SCALE GENOMIC DNA]</scope>
    <source>
        <strain evidence="2 3">KACC 12747</strain>
    </source>
</reference>
<evidence type="ECO:0000313" key="3">
    <source>
        <dbReference type="Proteomes" id="UP000291822"/>
    </source>
</evidence>
<protein>
    <submittedName>
        <fullName evidence="2">Uncharacterized protein</fullName>
    </submittedName>
</protein>
<feature type="signal peptide" evidence="1">
    <location>
        <begin position="1"/>
        <end position="21"/>
    </location>
</feature>
<name>A0A4V6N9Z6_9GAMM</name>
<dbReference type="Proteomes" id="UP000291822">
    <property type="component" value="Unassembled WGS sequence"/>
</dbReference>
<evidence type="ECO:0000313" key="2">
    <source>
        <dbReference type="EMBL" id="TCI10331.1"/>
    </source>
</evidence>
<proteinExistence type="predicted"/>
<comment type="caution">
    <text evidence="2">The sequence shown here is derived from an EMBL/GenBank/DDBJ whole genome shotgun (WGS) entry which is preliminary data.</text>
</comment>
<organism evidence="2 3">
    <name type="scientific">Dyella soli</name>
    <dbReference type="NCBI Taxonomy" id="522319"/>
    <lineage>
        <taxon>Bacteria</taxon>
        <taxon>Pseudomonadati</taxon>
        <taxon>Pseudomonadota</taxon>
        <taxon>Gammaproteobacteria</taxon>
        <taxon>Lysobacterales</taxon>
        <taxon>Rhodanobacteraceae</taxon>
        <taxon>Dyella</taxon>
    </lineage>
</organism>
<feature type="chain" id="PRO_5021005764" evidence="1">
    <location>
        <begin position="22"/>
        <end position="223"/>
    </location>
</feature>
<gene>
    <name evidence="2" type="ORF">EZM97_15665</name>
</gene>
<keyword evidence="1" id="KW-0732">Signal</keyword>
<dbReference type="EMBL" id="SJTG01000002">
    <property type="protein sequence ID" value="TCI10331.1"/>
    <property type="molecule type" value="Genomic_DNA"/>
</dbReference>
<dbReference type="AlphaFoldDB" id="A0A4V6N9Z6"/>